<feature type="domain" description="Histidine kinase" evidence="22">
    <location>
        <begin position="544"/>
        <end position="763"/>
    </location>
</feature>
<evidence type="ECO:0000259" key="24">
    <source>
        <dbReference type="PROSITE" id="PS50112"/>
    </source>
</evidence>
<evidence type="ECO:0000256" key="4">
    <source>
        <dbReference type="ARBA" id="ARBA00022475"/>
    </source>
</evidence>
<dbReference type="eggNOG" id="COG2205">
    <property type="taxonomic scope" value="Bacteria"/>
</dbReference>
<keyword evidence="29" id="KW-1185">Reference proteome</keyword>
<evidence type="ECO:0000256" key="21">
    <source>
        <dbReference type="PROSITE-ProRule" id="PRU00244"/>
    </source>
</evidence>
<dbReference type="Pfam" id="PF03707">
    <property type="entry name" value="MHYT"/>
    <property type="match status" value="3"/>
</dbReference>
<feature type="transmembrane region" description="Helical" evidence="21">
    <location>
        <begin position="23"/>
        <end position="44"/>
    </location>
</feature>
<dbReference type="SMART" id="SM00387">
    <property type="entry name" value="HATPase_c"/>
    <property type="match status" value="1"/>
</dbReference>
<dbReference type="InterPro" id="IPR001789">
    <property type="entry name" value="Sig_transdc_resp-reg_receiver"/>
</dbReference>
<dbReference type="InterPro" id="IPR000700">
    <property type="entry name" value="PAS-assoc_C"/>
</dbReference>
<dbReference type="Pfam" id="PF02518">
    <property type="entry name" value="HATPase_c"/>
    <property type="match status" value="1"/>
</dbReference>
<dbReference type="PANTHER" id="PTHR45339:SF1">
    <property type="entry name" value="HYBRID SIGNAL TRANSDUCTION HISTIDINE KINASE J"/>
    <property type="match status" value="1"/>
</dbReference>
<dbReference type="RefSeq" id="WP_039426829.1">
    <property type="nucleotide sequence ID" value="NZ_CP061844.1"/>
</dbReference>
<keyword evidence="11" id="KW-0067">ATP-binding</keyword>
<feature type="modified residue" description="Phosphohistidine" evidence="19">
    <location>
        <position position="977"/>
    </location>
</feature>
<keyword evidence="9" id="KW-0418">Kinase</keyword>
<dbReference type="PANTHER" id="PTHR45339">
    <property type="entry name" value="HYBRID SIGNAL TRANSDUCTION HISTIDINE KINASE J"/>
    <property type="match status" value="1"/>
</dbReference>
<sequence length="1116" mass="123175">MLAQFFVFQVDPHTLITGTYDPALVLLSVFLSCMASFFALRLAAAARHIVIKKYRWLALSSGAFIMAGGIWSMHFVGMLAFEMSHPMAYDPWITALSFLPAVIASYIVLHSLSTEVASVSVTLRNGIIVGAGIGTMHYVGMAAMRMDVILRYDPYWFALSILVAVGLAFIALSTRSTLKKKFPTMRSLHISLVSSVIMGGAISGMHYTGMEAARFIQDMQCVVPTITEQDNQQLALVVAIFTLLISTLAVNVSSQLRYRQLLSEKTAGEARLQAILDTATDGVITINAKGEIQAVNDAVSQIFGWQEPELIGRNVSMLMPAPHQAQHDSYLARYLQTGETKVIGAPREVEAKHRDGGLIPVRLGVGQVNLESGETLFVGFVADISERKAMEEKLRESEARLRSLMQNIPGASFRRLLDSQCTPIFLSDGIVDLCGYTAQDFLSGKQRFADCIVAEDRDKVCSSIAASLDDRETYEVEYRLIHRDGHTVWVLENGMIVRDENGQILWSDGVTVDISSRKAMEEELVEARQRAEQAAESKASFLANMSHEIRTPMNAIIGFTDILLDSEISGESRRHLQTISQSSRSLLHLLNDILDSAKLEKNKLEIEPIPFKLSSCVDTVISTLWLSAKSKGIELDLQLDVQLPDVVFGAEDRIRQVLMNLVGNGIKFTEKGKVSLLVEALSAKPDWVRFSVQDTGIGIEADRLSAIFEPFTQADASMSRRFGGTGLGTSISKQLVELMGGEIHANSEVGVGSCFYLDLPLPASELSVAGGVMEVVMLPPLRILVCDDIEQNVNLLKILLERQGHTIFIARDGLQAVEQYQTQELDVILMDIQMPNLDGLAASREIRRLSETLPRTRVPIVALTASVLVEDRLEAKQAGMDGFANKPVEMGQLTREIARVLKLDPEVYNTSLNEGDVLANSPDYQVIHYGKAIKLWGDEQLYAQELGKLVAKNRDISSQLAQLLDRNHWNELAERAHAMKGITGNLALMPLFYAFTQLEKSADGHRPAQAEKSLAEISQYWAQLMVELDMLQQRATRHVSQSLALDVSEEEILALLNQWLKATRAGELRDDLAAHVPQVAPDQIKKMIVDALNAMDEFDFKAAAGFIQSAIDALQS</sequence>
<dbReference type="Proteomes" id="UP000029994">
    <property type="component" value="Unassembled WGS sequence"/>
</dbReference>
<feature type="domain" description="PAS" evidence="24">
    <location>
        <begin position="397"/>
        <end position="471"/>
    </location>
</feature>
<keyword evidence="13" id="KW-0902">Two-component regulatory system</keyword>
<feature type="domain" description="Response regulatory" evidence="23">
    <location>
        <begin position="782"/>
        <end position="901"/>
    </location>
</feature>
<dbReference type="GO" id="GO:0005886">
    <property type="term" value="C:plasma membrane"/>
    <property type="evidence" value="ECO:0007669"/>
    <property type="project" value="UniProtKB-SubCell"/>
</dbReference>
<evidence type="ECO:0000256" key="6">
    <source>
        <dbReference type="ARBA" id="ARBA00022679"/>
    </source>
</evidence>
<dbReference type="InterPro" id="IPR036641">
    <property type="entry name" value="HPT_dom_sf"/>
</dbReference>
<dbReference type="InterPro" id="IPR005330">
    <property type="entry name" value="MHYT_dom"/>
</dbReference>
<dbReference type="STRING" id="29495.EA26_08990"/>
<keyword evidence="14 21" id="KW-0472">Membrane</keyword>
<evidence type="ECO:0000259" key="27">
    <source>
        <dbReference type="PROSITE" id="PS50924"/>
    </source>
</evidence>
<dbReference type="InterPro" id="IPR003594">
    <property type="entry name" value="HATPase_dom"/>
</dbReference>
<dbReference type="SUPFAM" id="SSF55785">
    <property type="entry name" value="PYP-like sensor domain (PAS domain)"/>
    <property type="match status" value="2"/>
</dbReference>
<dbReference type="SUPFAM" id="SSF55874">
    <property type="entry name" value="ATPase domain of HSP90 chaperone/DNA topoisomerase II/histidine kinase"/>
    <property type="match status" value="1"/>
</dbReference>
<feature type="modified residue" description="4-aspartylphosphate" evidence="20">
    <location>
        <position position="831"/>
    </location>
</feature>
<dbReference type="NCBIfam" id="TIGR00229">
    <property type="entry name" value="sensory_box"/>
    <property type="match status" value="2"/>
</dbReference>
<dbReference type="InterPro" id="IPR003661">
    <property type="entry name" value="HisK_dim/P_dom"/>
</dbReference>
<keyword evidence="4" id="KW-1003">Cell membrane</keyword>
<dbReference type="PROSITE" id="PS50924">
    <property type="entry name" value="MHYT"/>
    <property type="match status" value="1"/>
</dbReference>
<comment type="catalytic activity">
    <reaction evidence="1">
        <text>ATP + protein L-histidine = ADP + protein N-phospho-L-histidine.</text>
        <dbReference type="EC" id="2.7.13.3"/>
    </reaction>
</comment>
<dbReference type="SUPFAM" id="SSF52172">
    <property type="entry name" value="CheY-like"/>
    <property type="match status" value="1"/>
</dbReference>
<dbReference type="Gene3D" id="1.10.287.130">
    <property type="match status" value="1"/>
</dbReference>
<feature type="domain" description="HPt" evidence="26">
    <location>
        <begin position="938"/>
        <end position="1038"/>
    </location>
</feature>
<dbReference type="SMART" id="SM00388">
    <property type="entry name" value="HisKA"/>
    <property type="match status" value="1"/>
</dbReference>
<dbReference type="eggNOG" id="COG3300">
    <property type="taxonomic scope" value="Bacteria"/>
</dbReference>
<dbReference type="PRINTS" id="PR00344">
    <property type="entry name" value="BCTRLSENSOR"/>
</dbReference>
<dbReference type="PROSITE" id="PS50113">
    <property type="entry name" value="PAC"/>
    <property type="match status" value="2"/>
</dbReference>
<keyword evidence="6" id="KW-0808">Transferase</keyword>
<dbReference type="SMART" id="SM00091">
    <property type="entry name" value="PAS"/>
    <property type="match status" value="2"/>
</dbReference>
<evidence type="ECO:0000256" key="18">
    <source>
        <dbReference type="ARBA" id="ARBA00070616"/>
    </source>
</evidence>
<feature type="transmembrane region" description="Helical" evidence="21">
    <location>
        <begin position="92"/>
        <end position="109"/>
    </location>
</feature>
<evidence type="ECO:0000256" key="11">
    <source>
        <dbReference type="ARBA" id="ARBA00022840"/>
    </source>
</evidence>
<protein>
    <recommendedName>
        <fullName evidence="18">Sensor protein FixL</fullName>
        <ecNumber evidence="3">2.7.13.3</ecNumber>
    </recommendedName>
    <alternativeName>
        <fullName evidence="17">Sensory/regulatory protein RpfC</fullName>
    </alternativeName>
</protein>
<dbReference type="InterPro" id="IPR036890">
    <property type="entry name" value="HATPase_C_sf"/>
</dbReference>
<dbReference type="EC" id="2.7.13.3" evidence="3"/>
<dbReference type="Pfam" id="PF01627">
    <property type="entry name" value="Hpt"/>
    <property type="match status" value="1"/>
</dbReference>
<dbReference type="GeneID" id="43683326"/>
<dbReference type="FunFam" id="1.10.287.130:FF:000002">
    <property type="entry name" value="Two-component osmosensing histidine kinase"/>
    <property type="match status" value="1"/>
</dbReference>
<evidence type="ECO:0000256" key="14">
    <source>
        <dbReference type="ARBA" id="ARBA00023136"/>
    </source>
</evidence>
<evidence type="ECO:0000259" key="23">
    <source>
        <dbReference type="PROSITE" id="PS50110"/>
    </source>
</evidence>
<dbReference type="InterPro" id="IPR011006">
    <property type="entry name" value="CheY-like_superfamily"/>
</dbReference>
<feature type="domain" description="PAS" evidence="24">
    <location>
        <begin position="268"/>
        <end position="338"/>
    </location>
</feature>
<evidence type="ECO:0000256" key="5">
    <source>
        <dbReference type="ARBA" id="ARBA00022553"/>
    </source>
</evidence>
<feature type="transmembrane region" description="Helical" evidence="21">
    <location>
        <begin position="155"/>
        <end position="175"/>
    </location>
</feature>
<feature type="transmembrane region" description="Helical" evidence="21">
    <location>
        <begin position="56"/>
        <end position="80"/>
    </location>
</feature>
<evidence type="ECO:0000259" key="22">
    <source>
        <dbReference type="PROSITE" id="PS50109"/>
    </source>
</evidence>
<dbReference type="PROSITE" id="PS50894">
    <property type="entry name" value="HPT"/>
    <property type="match status" value="1"/>
</dbReference>
<evidence type="ECO:0000313" key="28">
    <source>
        <dbReference type="EMBL" id="KGK11436.1"/>
    </source>
</evidence>
<evidence type="ECO:0000256" key="8">
    <source>
        <dbReference type="ARBA" id="ARBA00022741"/>
    </source>
</evidence>
<feature type="domain" description="PAC" evidence="25">
    <location>
        <begin position="474"/>
        <end position="526"/>
    </location>
</feature>
<comment type="function">
    <text evidence="15">Putative oxygen sensor; modulates the activity of FixJ, a transcriptional activator of nitrogen fixation fixK gene. FixL probably acts as a kinase that phosphorylates FixJ.</text>
</comment>
<dbReference type="SMART" id="SM00086">
    <property type="entry name" value="PAC"/>
    <property type="match status" value="2"/>
</dbReference>
<evidence type="ECO:0000256" key="9">
    <source>
        <dbReference type="ARBA" id="ARBA00022777"/>
    </source>
</evidence>
<dbReference type="InterPro" id="IPR035965">
    <property type="entry name" value="PAS-like_dom_sf"/>
</dbReference>
<dbReference type="InterPro" id="IPR004358">
    <property type="entry name" value="Sig_transdc_His_kin-like_C"/>
</dbReference>
<dbReference type="FunFam" id="3.30.565.10:FF:000010">
    <property type="entry name" value="Sensor histidine kinase RcsC"/>
    <property type="match status" value="1"/>
</dbReference>
<reference evidence="28 29" key="1">
    <citation type="submission" date="2014-04" db="EMBL/GenBank/DDBJ databases">
        <title>Genome sequencing of Vibrio navarrensis strains.</title>
        <authorList>
            <person name="Gladney L.M."/>
            <person name="Katz L.S."/>
            <person name="Marino-Ramirez L."/>
            <person name="Jordan I.K."/>
        </authorList>
    </citation>
    <scope>NUCLEOTIDE SEQUENCE [LARGE SCALE GENOMIC DNA]</scope>
    <source>
        <strain evidence="28 29">ATCC 51183</strain>
    </source>
</reference>
<dbReference type="FunFam" id="3.30.450.20:FF:000060">
    <property type="entry name" value="Sensor protein FixL"/>
    <property type="match status" value="1"/>
</dbReference>
<evidence type="ECO:0000256" key="19">
    <source>
        <dbReference type="PROSITE-ProRule" id="PRU00110"/>
    </source>
</evidence>
<evidence type="ECO:0000256" key="15">
    <source>
        <dbReference type="ARBA" id="ARBA00059827"/>
    </source>
</evidence>
<dbReference type="Pfam" id="PF00512">
    <property type="entry name" value="HisKA"/>
    <property type="match status" value="1"/>
</dbReference>
<feature type="transmembrane region" description="Helical" evidence="21">
    <location>
        <begin position="121"/>
        <end position="143"/>
    </location>
</feature>
<keyword evidence="5 20" id="KW-0597">Phosphoprotein</keyword>
<dbReference type="CDD" id="cd00082">
    <property type="entry name" value="HisKA"/>
    <property type="match status" value="1"/>
</dbReference>
<evidence type="ECO:0000256" key="16">
    <source>
        <dbReference type="ARBA" id="ARBA00064003"/>
    </source>
</evidence>
<dbReference type="InterPro" id="IPR013767">
    <property type="entry name" value="PAS_fold"/>
</dbReference>
<keyword evidence="10" id="KW-0378">Hydrolase</keyword>
<dbReference type="CDD" id="cd17546">
    <property type="entry name" value="REC_hyHK_CKI1_RcsC-like"/>
    <property type="match status" value="1"/>
</dbReference>
<feature type="transmembrane region" description="Helical" evidence="21">
    <location>
        <begin position="187"/>
        <end position="207"/>
    </location>
</feature>
<evidence type="ECO:0000256" key="10">
    <source>
        <dbReference type="ARBA" id="ARBA00022801"/>
    </source>
</evidence>
<dbReference type="PROSITE" id="PS50112">
    <property type="entry name" value="PAS"/>
    <property type="match status" value="2"/>
</dbReference>
<dbReference type="InterPro" id="IPR005467">
    <property type="entry name" value="His_kinase_dom"/>
</dbReference>
<evidence type="ECO:0000259" key="25">
    <source>
        <dbReference type="PROSITE" id="PS50113"/>
    </source>
</evidence>
<dbReference type="Pfam" id="PF00989">
    <property type="entry name" value="PAS"/>
    <property type="match status" value="1"/>
</dbReference>
<evidence type="ECO:0000259" key="26">
    <source>
        <dbReference type="PROSITE" id="PS50894"/>
    </source>
</evidence>
<feature type="domain" description="PAC" evidence="25">
    <location>
        <begin position="345"/>
        <end position="396"/>
    </location>
</feature>
<dbReference type="AlphaFoldDB" id="A0A099LVM1"/>
<evidence type="ECO:0000256" key="3">
    <source>
        <dbReference type="ARBA" id="ARBA00012438"/>
    </source>
</evidence>
<dbReference type="InterPro" id="IPR001610">
    <property type="entry name" value="PAC"/>
</dbReference>
<evidence type="ECO:0000256" key="20">
    <source>
        <dbReference type="PROSITE-ProRule" id="PRU00169"/>
    </source>
</evidence>
<comment type="caution">
    <text evidence="28">The sequence shown here is derived from an EMBL/GenBank/DDBJ whole genome shotgun (WGS) entry which is preliminary data.</text>
</comment>
<proteinExistence type="predicted"/>
<gene>
    <name evidence="28" type="ORF">EA26_08990</name>
</gene>
<dbReference type="SUPFAM" id="SSF47226">
    <property type="entry name" value="Histidine-containing phosphotransfer domain, HPT domain"/>
    <property type="match status" value="1"/>
</dbReference>
<comment type="subunit">
    <text evidence="16">At low DSF concentrations, interacts with RpfF.</text>
</comment>
<dbReference type="Gene3D" id="3.40.50.2300">
    <property type="match status" value="1"/>
</dbReference>
<dbReference type="InterPro" id="IPR000014">
    <property type="entry name" value="PAS"/>
</dbReference>
<dbReference type="SUPFAM" id="SSF47384">
    <property type="entry name" value="Homodimeric domain of signal transducing histidine kinase"/>
    <property type="match status" value="1"/>
</dbReference>
<dbReference type="Pfam" id="PF08447">
    <property type="entry name" value="PAS_3"/>
    <property type="match status" value="1"/>
</dbReference>
<feature type="domain" description="MHYT" evidence="27">
    <location>
        <begin position="20"/>
        <end position="216"/>
    </location>
</feature>
<evidence type="ECO:0000256" key="12">
    <source>
        <dbReference type="ARBA" id="ARBA00022989"/>
    </source>
</evidence>
<keyword evidence="7 21" id="KW-0812">Transmembrane</keyword>
<evidence type="ECO:0000256" key="2">
    <source>
        <dbReference type="ARBA" id="ARBA00004651"/>
    </source>
</evidence>
<dbReference type="GO" id="GO:0016787">
    <property type="term" value="F:hydrolase activity"/>
    <property type="evidence" value="ECO:0007669"/>
    <property type="project" value="UniProtKB-KW"/>
</dbReference>
<dbReference type="GO" id="GO:0000155">
    <property type="term" value="F:phosphorelay sensor kinase activity"/>
    <property type="evidence" value="ECO:0007669"/>
    <property type="project" value="InterPro"/>
</dbReference>
<keyword evidence="8" id="KW-0547">Nucleotide-binding</keyword>
<name>A0A099LVM1_9VIBR</name>
<evidence type="ECO:0000256" key="7">
    <source>
        <dbReference type="ARBA" id="ARBA00022692"/>
    </source>
</evidence>
<dbReference type="InterPro" id="IPR036097">
    <property type="entry name" value="HisK_dim/P_sf"/>
</dbReference>
<organism evidence="28 29">
    <name type="scientific">Vibrio navarrensis</name>
    <dbReference type="NCBI Taxonomy" id="29495"/>
    <lineage>
        <taxon>Bacteria</taxon>
        <taxon>Pseudomonadati</taxon>
        <taxon>Pseudomonadota</taxon>
        <taxon>Gammaproteobacteria</taxon>
        <taxon>Vibrionales</taxon>
        <taxon>Vibrionaceae</taxon>
        <taxon>Vibrio</taxon>
    </lineage>
</organism>
<accession>A0A099LVM1</accession>
<dbReference type="GO" id="GO:0006355">
    <property type="term" value="P:regulation of DNA-templated transcription"/>
    <property type="evidence" value="ECO:0007669"/>
    <property type="project" value="InterPro"/>
</dbReference>
<dbReference type="CDD" id="cd00130">
    <property type="entry name" value="PAS"/>
    <property type="match status" value="2"/>
</dbReference>
<dbReference type="PROSITE" id="PS50109">
    <property type="entry name" value="HIS_KIN"/>
    <property type="match status" value="1"/>
</dbReference>
<dbReference type="Gene3D" id="3.30.565.10">
    <property type="entry name" value="Histidine kinase-like ATPase, C-terminal domain"/>
    <property type="match status" value="1"/>
</dbReference>
<evidence type="ECO:0000256" key="13">
    <source>
        <dbReference type="ARBA" id="ARBA00023012"/>
    </source>
</evidence>
<comment type="subcellular location">
    <subcellularLocation>
        <location evidence="2">Cell membrane</location>
        <topology evidence="2">Multi-pass membrane protein</topology>
    </subcellularLocation>
</comment>
<dbReference type="InterPro" id="IPR013655">
    <property type="entry name" value="PAS_fold_3"/>
</dbReference>
<dbReference type="Gene3D" id="1.20.120.160">
    <property type="entry name" value="HPT domain"/>
    <property type="match status" value="1"/>
</dbReference>
<dbReference type="InterPro" id="IPR008207">
    <property type="entry name" value="Sig_transdc_His_kin_Hpt_dom"/>
</dbReference>
<evidence type="ECO:0000313" key="29">
    <source>
        <dbReference type="Proteomes" id="UP000029994"/>
    </source>
</evidence>
<dbReference type="SMART" id="SM00448">
    <property type="entry name" value="REC"/>
    <property type="match status" value="1"/>
</dbReference>
<keyword evidence="12 21" id="KW-1133">Transmembrane helix</keyword>
<dbReference type="CDD" id="cd16922">
    <property type="entry name" value="HATPase_EvgS-ArcB-TorS-like"/>
    <property type="match status" value="1"/>
</dbReference>
<dbReference type="EMBL" id="JMCG01000001">
    <property type="protein sequence ID" value="KGK11436.1"/>
    <property type="molecule type" value="Genomic_DNA"/>
</dbReference>
<dbReference type="Pfam" id="PF00072">
    <property type="entry name" value="Response_reg"/>
    <property type="match status" value="1"/>
</dbReference>
<dbReference type="PROSITE" id="PS50110">
    <property type="entry name" value="RESPONSE_REGULATORY"/>
    <property type="match status" value="1"/>
</dbReference>
<dbReference type="Gene3D" id="3.30.450.20">
    <property type="entry name" value="PAS domain"/>
    <property type="match status" value="2"/>
</dbReference>
<evidence type="ECO:0000256" key="17">
    <source>
        <dbReference type="ARBA" id="ARBA00068150"/>
    </source>
</evidence>
<dbReference type="GO" id="GO:0005524">
    <property type="term" value="F:ATP binding"/>
    <property type="evidence" value="ECO:0007669"/>
    <property type="project" value="UniProtKB-KW"/>
</dbReference>
<evidence type="ECO:0000256" key="1">
    <source>
        <dbReference type="ARBA" id="ARBA00000085"/>
    </source>
</evidence>